<proteinExistence type="inferred from homology"/>
<reference evidence="9" key="1">
    <citation type="submission" date="2020-12" db="EMBL/GenBank/DDBJ databases">
        <title>Metabolic potential, ecology and presence of endohyphal bacteria is reflected in genomic diversity of Mucoromycotina.</title>
        <authorList>
            <person name="Muszewska A."/>
            <person name="Okrasinska A."/>
            <person name="Steczkiewicz K."/>
            <person name="Drgas O."/>
            <person name="Orlowska M."/>
            <person name="Perlinska-Lenart U."/>
            <person name="Aleksandrzak-Piekarczyk T."/>
            <person name="Szatraj K."/>
            <person name="Zielenkiewicz U."/>
            <person name="Pilsyk S."/>
            <person name="Malc E."/>
            <person name="Mieczkowski P."/>
            <person name="Kruszewska J.S."/>
            <person name="Biernat P."/>
            <person name="Pawlowska J."/>
        </authorList>
    </citation>
    <scope>NUCLEOTIDE SEQUENCE</scope>
    <source>
        <strain evidence="9">WA0000067209</strain>
    </source>
</reference>
<name>A0A8H7UKD0_MORIS</name>
<comment type="caution">
    <text evidence="9">The sequence shown here is derived from an EMBL/GenBank/DDBJ whole genome shotgun (WGS) entry which is preliminary data.</text>
</comment>
<comment type="function">
    <text evidence="1">Required for efficient biogenesis of the 60S ribosomal subunit.</text>
</comment>
<dbReference type="InterPro" id="IPR051898">
    <property type="entry name" value="Ribosome_Assembly_3"/>
</dbReference>
<evidence type="ECO:0000256" key="3">
    <source>
        <dbReference type="ARBA" id="ARBA00006256"/>
    </source>
</evidence>
<dbReference type="PANTHER" id="PTHR28127:SF1">
    <property type="entry name" value="RIBOSOME ASSEMBLY PROTEIN 3"/>
    <property type="match status" value="1"/>
</dbReference>
<evidence type="ECO:0000256" key="4">
    <source>
        <dbReference type="ARBA" id="ARBA00015339"/>
    </source>
</evidence>
<dbReference type="Pfam" id="PF14615">
    <property type="entry name" value="Rsa3"/>
    <property type="match status" value="1"/>
</dbReference>
<evidence type="ECO:0000313" key="9">
    <source>
        <dbReference type="EMBL" id="KAG2184957.1"/>
    </source>
</evidence>
<keyword evidence="5" id="KW-0690">Ribosome biogenesis</keyword>
<dbReference type="Proteomes" id="UP000654370">
    <property type="component" value="Unassembled WGS sequence"/>
</dbReference>
<evidence type="ECO:0000313" key="10">
    <source>
        <dbReference type="Proteomes" id="UP000654370"/>
    </source>
</evidence>
<evidence type="ECO:0000256" key="5">
    <source>
        <dbReference type="ARBA" id="ARBA00022517"/>
    </source>
</evidence>
<keyword evidence="6" id="KW-0539">Nucleus</keyword>
<dbReference type="EMBL" id="JAEPQZ010000002">
    <property type="protein sequence ID" value="KAG2184957.1"/>
    <property type="molecule type" value="Genomic_DNA"/>
</dbReference>
<feature type="domain" description="Ribosome-assembly protein 3 C-terminal" evidence="8">
    <location>
        <begin position="94"/>
        <end position="115"/>
    </location>
</feature>
<accession>A0A8H7UKD0</accession>
<dbReference type="AlphaFoldDB" id="A0A8H7UKD0"/>
<keyword evidence="10" id="KW-1185">Reference proteome</keyword>
<evidence type="ECO:0000256" key="7">
    <source>
        <dbReference type="ARBA" id="ARBA00023274"/>
    </source>
</evidence>
<dbReference type="InterPro" id="IPR028217">
    <property type="entry name" value="Rsa3_C"/>
</dbReference>
<dbReference type="OrthoDB" id="69550at2759"/>
<evidence type="ECO:0000256" key="1">
    <source>
        <dbReference type="ARBA" id="ARBA00003035"/>
    </source>
</evidence>
<evidence type="ECO:0000256" key="2">
    <source>
        <dbReference type="ARBA" id="ARBA00004604"/>
    </source>
</evidence>
<comment type="subcellular location">
    <subcellularLocation>
        <location evidence="2">Nucleus</location>
        <location evidence="2">Nucleolus</location>
    </subcellularLocation>
</comment>
<dbReference type="GO" id="GO:0030687">
    <property type="term" value="C:preribosome, large subunit precursor"/>
    <property type="evidence" value="ECO:0007669"/>
    <property type="project" value="TreeGrafter"/>
</dbReference>
<protein>
    <recommendedName>
        <fullName evidence="4">Ribosome assembly protein 3</fullName>
    </recommendedName>
</protein>
<dbReference type="PANTHER" id="PTHR28127">
    <property type="entry name" value="RIBOSOME ASSEMBLY PROTEIN 3"/>
    <property type="match status" value="1"/>
</dbReference>
<organism evidence="9 10">
    <name type="scientific">Mortierella isabellina</name>
    <name type="common">Filamentous fungus</name>
    <name type="synonym">Umbelopsis isabellina</name>
    <dbReference type="NCBI Taxonomy" id="91625"/>
    <lineage>
        <taxon>Eukaryota</taxon>
        <taxon>Fungi</taxon>
        <taxon>Fungi incertae sedis</taxon>
        <taxon>Mucoromycota</taxon>
        <taxon>Mucoromycotina</taxon>
        <taxon>Umbelopsidomycetes</taxon>
        <taxon>Umbelopsidales</taxon>
        <taxon>Umbelopsidaceae</taxon>
        <taxon>Umbelopsis</taxon>
    </lineage>
</organism>
<comment type="similarity">
    <text evidence="3">Belongs to the RSA3 family.</text>
</comment>
<evidence type="ECO:0000259" key="8">
    <source>
        <dbReference type="Pfam" id="PF14615"/>
    </source>
</evidence>
<keyword evidence="7" id="KW-0687">Ribonucleoprotein</keyword>
<dbReference type="GO" id="GO:0000027">
    <property type="term" value="P:ribosomal large subunit assembly"/>
    <property type="evidence" value="ECO:0007669"/>
    <property type="project" value="TreeGrafter"/>
</dbReference>
<sequence length="173" mass="19862">RVSRQQTPFEKRDIAGTIAHWLCFHVADAVDEKVISEQHDLFDDLDLETTGDAVENFDDEELASDNEDMVEDQLDMEEDEPKSLLDAPDVAKRFRDFYMAKLTQAFPNDLDQIRQVGFLQHVLDLHFSAGLMCFMSLQEENFDHNKLEILIDSLEAGVDIFSDMEKNFAIISS</sequence>
<dbReference type="GO" id="GO:0005730">
    <property type="term" value="C:nucleolus"/>
    <property type="evidence" value="ECO:0007669"/>
    <property type="project" value="UniProtKB-SubCell"/>
</dbReference>
<gene>
    <name evidence="9" type="ORF">INT43_000870</name>
</gene>
<feature type="non-terminal residue" evidence="9">
    <location>
        <position position="1"/>
    </location>
</feature>
<evidence type="ECO:0000256" key="6">
    <source>
        <dbReference type="ARBA" id="ARBA00023242"/>
    </source>
</evidence>